<protein>
    <recommendedName>
        <fullName evidence="3">Gliding motility protein</fullName>
    </recommendedName>
</protein>
<evidence type="ECO:0008006" key="3">
    <source>
        <dbReference type="Google" id="ProtNLM"/>
    </source>
</evidence>
<dbReference type="EMBL" id="CP109546">
    <property type="protein sequence ID" value="WTZ12150.1"/>
    <property type="molecule type" value="Genomic_DNA"/>
</dbReference>
<evidence type="ECO:0000313" key="2">
    <source>
        <dbReference type="EMBL" id="WTZ12150.1"/>
    </source>
</evidence>
<feature type="region of interest" description="Disordered" evidence="1">
    <location>
        <begin position="1"/>
        <end position="83"/>
    </location>
</feature>
<feature type="compositionally biased region" description="Basic and acidic residues" evidence="1">
    <location>
        <begin position="1"/>
        <end position="15"/>
    </location>
</feature>
<proteinExistence type="predicted"/>
<dbReference type="AlphaFoldDB" id="A0AAU3I2W3"/>
<evidence type="ECO:0000256" key="1">
    <source>
        <dbReference type="SAM" id="MobiDB-lite"/>
    </source>
</evidence>
<sequence length="83" mass="8453">MGVFERLLRRSKATEEAPAVEAPAVEAPAVDARGAVEAEGSSGNEGEATARTAGATAAEDTGIPRQQTPEEAADNEADKGSRT</sequence>
<reference evidence="2" key="1">
    <citation type="submission" date="2022-10" db="EMBL/GenBank/DDBJ databases">
        <title>The complete genomes of actinobacterial strains from the NBC collection.</title>
        <authorList>
            <person name="Joergensen T.S."/>
            <person name="Alvarez Arevalo M."/>
            <person name="Sterndorff E.B."/>
            <person name="Faurdal D."/>
            <person name="Vuksanovic O."/>
            <person name="Mourched A.-S."/>
            <person name="Charusanti P."/>
            <person name="Shaw S."/>
            <person name="Blin K."/>
            <person name="Weber T."/>
        </authorList>
    </citation>
    <scope>NUCLEOTIDE SEQUENCE</scope>
    <source>
        <strain evidence="2">NBC_01393</strain>
    </source>
</reference>
<gene>
    <name evidence="2" type="ORF">OG699_31760</name>
</gene>
<organism evidence="2">
    <name type="scientific">Streptomyces sp. NBC_01393</name>
    <dbReference type="NCBI Taxonomy" id="2903851"/>
    <lineage>
        <taxon>Bacteria</taxon>
        <taxon>Bacillati</taxon>
        <taxon>Actinomycetota</taxon>
        <taxon>Actinomycetes</taxon>
        <taxon>Kitasatosporales</taxon>
        <taxon>Streptomycetaceae</taxon>
        <taxon>Streptomyces</taxon>
    </lineage>
</organism>
<accession>A0AAU3I2W3</accession>
<feature type="compositionally biased region" description="Low complexity" evidence="1">
    <location>
        <begin position="16"/>
        <end position="61"/>
    </location>
</feature>
<name>A0AAU3I2W3_9ACTN</name>